<comment type="subcellular location">
    <subcellularLocation>
        <location evidence="1">Periplasm</location>
    </subcellularLocation>
</comment>
<dbReference type="GO" id="GO:1902358">
    <property type="term" value="P:sulfate transmembrane transport"/>
    <property type="evidence" value="ECO:0007669"/>
    <property type="project" value="InterPro"/>
</dbReference>
<dbReference type="GO" id="GO:0140104">
    <property type="term" value="F:molecular carrier activity"/>
    <property type="evidence" value="ECO:0007669"/>
    <property type="project" value="InterPro"/>
</dbReference>
<dbReference type="EMBL" id="CP012159">
    <property type="protein sequence ID" value="AKT36247.1"/>
    <property type="molecule type" value="Genomic_DNA"/>
</dbReference>
<keyword evidence="5" id="KW-0574">Periplasm</keyword>
<keyword evidence="3" id="KW-0813">Transport</keyword>
<sequence>MPARTDPAGGRRTLALLLFVALLCAACERKSTDSSPAASPDARLVLAAYSAARELLEREIIPAFERSHHARTGQRVRIESSYLASGAQARAVAAGFEADVAVLALAPDIDRIAAAGLITGDWTARPHRGIFATTVVAFAVRPGNPRTIHDWPDLARPGLSVLMPNPRTSGGAMWNGAALYGAALRGDAGVPANDPDAATRYLRDVLRNVVILDKGARESIITFEKGVGDVAITYESEIVAGRMAGRLNDTVIPPSTLQIDIPAAVIDTHADRHGTRELAEAFVAFLQAPASQRVLPRYGFRSVVPLLTEPPPGSSPLPATALPLAPPGLWNIRDLGGWPQVIRTLFGEQGLFTRTWEGVYAED</sequence>
<protein>
    <submittedName>
        <fullName evidence="6">Sulfate ABC transporter substrate-binding protein</fullName>
    </submittedName>
</protein>
<dbReference type="STRING" id="52.CMC5_003610"/>
<dbReference type="RefSeq" id="WP_050428796.1">
    <property type="nucleotide sequence ID" value="NZ_CP012159.1"/>
</dbReference>
<evidence type="ECO:0000256" key="1">
    <source>
        <dbReference type="ARBA" id="ARBA00004418"/>
    </source>
</evidence>
<organism evidence="6 7">
    <name type="scientific">Chondromyces crocatus</name>
    <dbReference type="NCBI Taxonomy" id="52"/>
    <lineage>
        <taxon>Bacteria</taxon>
        <taxon>Pseudomonadati</taxon>
        <taxon>Myxococcota</taxon>
        <taxon>Polyangia</taxon>
        <taxon>Polyangiales</taxon>
        <taxon>Polyangiaceae</taxon>
        <taxon>Chondromyces</taxon>
    </lineage>
</organism>
<dbReference type="Gene3D" id="3.40.190.10">
    <property type="entry name" value="Periplasmic binding protein-like II"/>
    <property type="match status" value="2"/>
</dbReference>
<name>A0A0K1E6D8_CHOCO</name>
<dbReference type="PANTHER" id="PTHR30368:SF2">
    <property type="entry name" value="SULFATE-BINDING PROTEIN"/>
    <property type="match status" value="1"/>
</dbReference>
<comment type="similarity">
    <text evidence="2">Belongs to the prokaryotic sulfate-binding protein family.</text>
</comment>
<reference evidence="6 7" key="1">
    <citation type="submission" date="2015-07" db="EMBL/GenBank/DDBJ databases">
        <title>Genome analysis of myxobacterium Chondromyces crocatus Cm c5 reveals a high potential for natural compound synthesis and the genetic basis for the loss of fruiting body formation.</title>
        <authorList>
            <person name="Zaburannyi N."/>
            <person name="Bunk B."/>
            <person name="Maier J."/>
            <person name="Overmann J."/>
            <person name="Mueller R."/>
        </authorList>
    </citation>
    <scope>NUCLEOTIDE SEQUENCE [LARGE SCALE GENOMIC DNA]</scope>
    <source>
        <strain evidence="6 7">Cm c5</strain>
    </source>
</reference>
<dbReference type="Proteomes" id="UP000067626">
    <property type="component" value="Chromosome"/>
</dbReference>
<proteinExistence type="inferred from homology"/>
<dbReference type="AlphaFoldDB" id="A0A0K1E6D8"/>
<accession>A0A0K1E6D8</accession>
<dbReference type="InterPro" id="IPR005669">
    <property type="entry name" value="Thiosulph/SO4-bd"/>
</dbReference>
<evidence type="ECO:0000256" key="5">
    <source>
        <dbReference type="ARBA" id="ARBA00022764"/>
    </source>
</evidence>
<dbReference type="GO" id="GO:0042597">
    <property type="term" value="C:periplasmic space"/>
    <property type="evidence" value="ECO:0007669"/>
    <property type="project" value="UniProtKB-SubCell"/>
</dbReference>
<keyword evidence="7" id="KW-1185">Reference proteome</keyword>
<dbReference type="PANTHER" id="PTHR30368">
    <property type="entry name" value="SULFATE-BINDING PROTEIN"/>
    <property type="match status" value="1"/>
</dbReference>
<evidence type="ECO:0000256" key="3">
    <source>
        <dbReference type="ARBA" id="ARBA00022448"/>
    </source>
</evidence>
<evidence type="ECO:0000256" key="2">
    <source>
        <dbReference type="ARBA" id="ARBA00006099"/>
    </source>
</evidence>
<keyword evidence="4" id="KW-0732">Signal</keyword>
<dbReference type="SUPFAM" id="SSF53850">
    <property type="entry name" value="Periplasmic binding protein-like II"/>
    <property type="match status" value="1"/>
</dbReference>
<evidence type="ECO:0000256" key="4">
    <source>
        <dbReference type="ARBA" id="ARBA00022729"/>
    </source>
</evidence>
<evidence type="ECO:0000313" key="7">
    <source>
        <dbReference type="Proteomes" id="UP000067626"/>
    </source>
</evidence>
<dbReference type="NCBIfam" id="TIGR00971">
    <property type="entry name" value="3a0106s03"/>
    <property type="match status" value="1"/>
</dbReference>
<gene>
    <name evidence="6" type="ORF">CMC5_003610</name>
</gene>
<evidence type="ECO:0000313" key="6">
    <source>
        <dbReference type="EMBL" id="AKT36247.1"/>
    </source>
</evidence>
<dbReference type="Pfam" id="PF13531">
    <property type="entry name" value="SBP_bac_11"/>
    <property type="match status" value="1"/>
</dbReference>
<dbReference type="KEGG" id="ccro:CMC5_003610"/>